<dbReference type="Pfam" id="PF14559">
    <property type="entry name" value="TPR_19"/>
    <property type="match status" value="1"/>
</dbReference>
<sequence>MMDTEAFREFKTGLSLLRDRHAEKALPHMRRAVELDKNNPYYMSYLGVVLARSEGKWGEAQRLCDSAVRMKRNQAQLYLNLAEVYAAAGRREDAREALESGLKFARRDV</sequence>
<reference evidence="2" key="1">
    <citation type="submission" date="2020-06" db="EMBL/GenBank/DDBJ databases">
        <title>Legume-microbial interactions unlock mineral nutrients during tropical forest succession.</title>
        <authorList>
            <person name="Epihov D.Z."/>
        </authorList>
    </citation>
    <scope>NUCLEOTIDE SEQUENCE [LARGE SCALE GENOMIC DNA]</scope>
    <source>
        <strain evidence="2">Pan2503</strain>
    </source>
</reference>
<gene>
    <name evidence="2" type="ORF">HRJ53_06850</name>
</gene>
<organism evidence="2 3">
    <name type="scientific">Candidatus Acidiferrum panamense</name>
    <dbReference type="NCBI Taxonomy" id="2741543"/>
    <lineage>
        <taxon>Bacteria</taxon>
        <taxon>Pseudomonadati</taxon>
        <taxon>Acidobacteriota</taxon>
        <taxon>Terriglobia</taxon>
        <taxon>Candidatus Acidiferrales</taxon>
        <taxon>Candidatus Acidiferrum</taxon>
    </lineage>
</organism>
<evidence type="ECO:0000313" key="3">
    <source>
        <dbReference type="Proteomes" id="UP000567293"/>
    </source>
</evidence>
<comment type="caution">
    <text evidence="2">The sequence shown here is derived from an EMBL/GenBank/DDBJ whole genome shotgun (WGS) entry which is preliminary data.</text>
</comment>
<dbReference type="AlphaFoldDB" id="A0A7V8NNN8"/>
<proteinExistence type="predicted"/>
<keyword evidence="3" id="KW-1185">Reference proteome</keyword>
<evidence type="ECO:0000313" key="2">
    <source>
        <dbReference type="EMBL" id="MBA0084694.1"/>
    </source>
</evidence>
<dbReference type="Proteomes" id="UP000567293">
    <property type="component" value="Unassembled WGS sequence"/>
</dbReference>
<name>A0A7V8NNN8_9BACT</name>
<dbReference type="EMBL" id="JACDQQ010000671">
    <property type="protein sequence ID" value="MBA0084694.1"/>
    <property type="molecule type" value="Genomic_DNA"/>
</dbReference>
<dbReference type="PROSITE" id="PS50005">
    <property type="entry name" value="TPR"/>
    <property type="match status" value="1"/>
</dbReference>
<keyword evidence="1" id="KW-0802">TPR repeat</keyword>
<evidence type="ECO:0000256" key="1">
    <source>
        <dbReference type="PROSITE-ProRule" id="PRU00339"/>
    </source>
</evidence>
<protein>
    <submittedName>
        <fullName evidence="2">Tetratricopeptide repeat protein</fullName>
    </submittedName>
</protein>
<dbReference type="SUPFAM" id="SSF48452">
    <property type="entry name" value="TPR-like"/>
    <property type="match status" value="1"/>
</dbReference>
<dbReference type="InterPro" id="IPR011990">
    <property type="entry name" value="TPR-like_helical_dom_sf"/>
</dbReference>
<accession>A0A7V8NNN8</accession>
<feature type="repeat" description="TPR" evidence="1">
    <location>
        <begin position="75"/>
        <end position="108"/>
    </location>
</feature>
<dbReference type="Gene3D" id="1.25.40.10">
    <property type="entry name" value="Tetratricopeptide repeat domain"/>
    <property type="match status" value="1"/>
</dbReference>
<feature type="non-terminal residue" evidence="2">
    <location>
        <position position="109"/>
    </location>
</feature>
<dbReference type="InterPro" id="IPR019734">
    <property type="entry name" value="TPR_rpt"/>
</dbReference>